<keyword evidence="1" id="KW-0472">Membrane</keyword>
<accession>A0A0A9E1F9</accession>
<keyword evidence="1" id="KW-1133">Transmembrane helix</keyword>
<reference evidence="2" key="1">
    <citation type="submission" date="2014-09" db="EMBL/GenBank/DDBJ databases">
        <authorList>
            <person name="Magalhaes I.L.F."/>
            <person name="Oliveira U."/>
            <person name="Santos F.R."/>
            <person name="Vidigal T.H.D.A."/>
            <person name="Brescovit A.D."/>
            <person name="Santos A.J."/>
        </authorList>
    </citation>
    <scope>NUCLEOTIDE SEQUENCE</scope>
    <source>
        <tissue evidence="2">Shoot tissue taken approximately 20 cm above the soil surface</tissue>
    </source>
</reference>
<protein>
    <submittedName>
        <fullName evidence="2">Uncharacterized protein</fullName>
    </submittedName>
</protein>
<proteinExistence type="predicted"/>
<sequence>MVQLEFLKGMSGYTPFDGRAASCFCCFSYLIHLCAVNIANMLMLLAWCCYSCSCFTFTDVIIAILIVCSCKGQLKCTFINLQN</sequence>
<dbReference type="AlphaFoldDB" id="A0A0A9E1F9"/>
<reference evidence="2" key="2">
    <citation type="journal article" date="2015" name="Data Brief">
        <title>Shoot transcriptome of the giant reed, Arundo donax.</title>
        <authorList>
            <person name="Barrero R.A."/>
            <person name="Guerrero F.D."/>
            <person name="Moolhuijzen P."/>
            <person name="Goolsby J.A."/>
            <person name="Tidwell J."/>
            <person name="Bellgard S.E."/>
            <person name="Bellgard M.I."/>
        </authorList>
    </citation>
    <scope>NUCLEOTIDE SEQUENCE</scope>
    <source>
        <tissue evidence="2">Shoot tissue taken approximately 20 cm above the soil surface</tissue>
    </source>
</reference>
<evidence type="ECO:0000256" key="1">
    <source>
        <dbReference type="SAM" id="Phobius"/>
    </source>
</evidence>
<evidence type="ECO:0000313" key="2">
    <source>
        <dbReference type="EMBL" id="JAD91745.1"/>
    </source>
</evidence>
<name>A0A0A9E1F9_ARUDO</name>
<keyword evidence="1" id="KW-0812">Transmembrane</keyword>
<feature type="transmembrane region" description="Helical" evidence="1">
    <location>
        <begin position="44"/>
        <end position="68"/>
    </location>
</feature>
<dbReference type="EMBL" id="GBRH01206150">
    <property type="protein sequence ID" value="JAD91745.1"/>
    <property type="molecule type" value="Transcribed_RNA"/>
</dbReference>
<feature type="transmembrane region" description="Helical" evidence="1">
    <location>
        <begin position="20"/>
        <end position="38"/>
    </location>
</feature>
<organism evidence="2">
    <name type="scientific">Arundo donax</name>
    <name type="common">Giant reed</name>
    <name type="synonym">Donax arundinaceus</name>
    <dbReference type="NCBI Taxonomy" id="35708"/>
    <lineage>
        <taxon>Eukaryota</taxon>
        <taxon>Viridiplantae</taxon>
        <taxon>Streptophyta</taxon>
        <taxon>Embryophyta</taxon>
        <taxon>Tracheophyta</taxon>
        <taxon>Spermatophyta</taxon>
        <taxon>Magnoliopsida</taxon>
        <taxon>Liliopsida</taxon>
        <taxon>Poales</taxon>
        <taxon>Poaceae</taxon>
        <taxon>PACMAD clade</taxon>
        <taxon>Arundinoideae</taxon>
        <taxon>Arundineae</taxon>
        <taxon>Arundo</taxon>
    </lineage>
</organism>